<evidence type="ECO:0000259" key="3">
    <source>
        <dbReference type="Pfam" id="PF06791"/>
    </source>
</evidence>
<feature type="compositionally biased region" description="Basic and acidic residues" evidence="2">
    <location>
        <begin position="61"/>
        <end position="73"/>
    </location>
</feature>
<keyword evidence="1" id="KW-0175">Coiled coil</keyword>
<protein>
    <submittedName>
        <fullName evidence="4">Phage tail length tape measure family protein</fullName>
    </submittedName>
</protein>
<feature type="coiled-coil region" evidence="1">
    <location>
        <begin position="647"/>
        <end position="681"/>
    </location>
</feature>
<feature type="domain" description="Bacteriophage tail tape measure N-terminal" evidence="3">
    <location>
        <begin position="102"/>
        <end position="256"/>
    </location>
</feature>
<sequence length="970" mass="102371">MAGSDLNIALRITADLSDAKRSLESLTTDIDDNSKAAKQGAEAQRDLGDAINDASKSGADGNEKLSDGLDNVRDSSDAAGSSLGSLADRLSDGAMDAATDKILGSAGAVLGRLAGALGGLAPLAAVVAVALGAVAVALVNVNEQEARFDRQLIATGKNAATTGDQLVVLARSIGEAEDNIDTAIGVLERLVSTGKYTEREIAAIGEAATLMAALTGQSADQVAASFSNMSKSATETAVKLNEQYHFLDLATYQRIDALEKQGRTEEAIELASDKMAEAARQRLDELAGKLNWLEKAWKATGNAASDAWADFSQYIKVGSGLATNAEKIAFMEQQQARRKAWSGNTLDSLFTDEAAELERLKKAQEAENAKARAAADKQRAEEKGIAASNALAKQDELTANAAAKRAKAVKELTKNYDDLNATETGRKQLAAEGVKYDGKGYSGGSFDKRVNDINTRFKDPEPKADPVESYLKSLDKSTAATIDASRVAAVRWEREKGVLKTATEAQYQQALNLAKQQDAEKEAAKAAKTRGTADKNAFEENQRYVESLEKQLDKTTKSAAQIREQEIATRGLTAGQLAQAEAANKALTAQENTAANLKLQIQLWKANGETAKAAAAETAERYRDLRQEFERVGNTEGVQKIDVLVNSETALASLDEISKKIQELNQARSGEEQLLQAQREAGLISEYDLAEKILELHKATAAEIAKLRPDVEALAQQPGKVGSQATQSLKQMDTQLIQLNNTSSMLEASLKEGLTTGLNEAISGLAKGTMSLGDAVKSLGNAVLDSLVKMASQGLSSSIVSGLGKMMGGASAGGGWAGIASSIGSLFMADGGHVRGPGTDTSDDIPTYLSNYEYVTRAAVVRQPGALPFLDDFNRRGMGALNDWASRVKHATGGLAGIPAPLAPAPMSGGVTLPDAATPTISNEVNNKFQLNLIDDPARMAEVLTTPAGVEAITLVLSRDPGKFRQILGG</sequence>
<evidence type="ECO:0000313" key="4">
    <source>
        <dbReference type="EMBL" id="MBC3215664.1"/>
    </source>
</evidence>
<evidence type="ECO:0000313" key="5">
    <source>
        <dbReference type="Proteomes" id="UP000659084"/>
    </source>
</evidence>
<dbReference type="AlphaFoldDB" id="A0AAW3WY52"/>
<proteinExistence type="predicted"/>
<comment type="caution">
    <text evidence="4">The sequence shown here is derived from an EMBL/GenBank/DDBJ whole genome shotgun (WGS) entry which is preliminary data.</text>
</comment>
<name>A0AAW3WY52_SERFO</name>
<dbReference type="EMBL" id="JACNYO010000052">
    <property type="protein sequence ID" value="MBC3215664.1"/>
    <property type="molecule type" value="Genomic_DNA"/>
</dbReference>
<accession>A0AAW3WY52</accession>
<feature type="coiled-coil region" evidence="1">
    <location>
        <begin position="507"/>
        <end position="607"/>
    </location>
</feature>
<dbReference type="Pfam" id="PF06791">
    <property type="entry name" value="TMP_2"/>
    <property type="match status" value="1"/>
</dbReference>
<feature type="coiled-coil region" evidence="1">
    <location>
        <begin position="354"/>
        <end position="383"/>
    </location>
</feature>
<feature type="region of interest" description="Disordered" evidence="2">
    <location>
        <begin position="29"/>
        <end position="73"/>
    </location>
</feature>
<dbReference type="InterPro" id="IPR009628">
    <property type="entry name" value="Phage_tape_measure_N"/>
</dbReference>
<evidence type="ECO:0000256" key="2">
    <source>
        <dbReference type="SAM" id="MobiDB-lite"/>
    </source>
</evidence>
<evidence type="ECO:0000256" key="1">
    <source>
        <dbReference type="SAM" id="Coils"/>
    </source>
</evidence>
<gene>
    <name evidence="4" type="ORF">H8J20_26380</name>
</gene>
<organism evidence="4 5">
    <name type="scientific">Serratia fonticola</name>
    <dbReference type="NCBI Taxonomy" id="47917"/>
    <lineage>
        <taxon>Bacteria</taxon>
        <taxon>Pseudomonadati</taxon>
        <taxon>Pseudomonadota</taxon>
        <taxon>Gammaproteobacteria</taxon>
        <taxon>Enterobacterales</taxon>
        <taxon>Yersiniaceae</taxon>
        <taxon>Serratia</taxon>
    </lineage>
</organism>
<dbReference type="RefSeq" id="WP_179251421.1">
    <property type="nucleotide sequence ID" value="NZ_JACBIV010000001.1"/>
</dbReference>
<dbReference type="Proteomes" id="UP000659084">
    <property type="component" value="Unassembled WGS sequence"/>
</dbReference>
<reference evidence="4" key="1">
    <citation type="submission" date="2020-08" db="EMBL/GenBank/DDBJ databases">
        <title>Food and environmental bacterial isolates.</title>
        <authorList>
            <person name="Richter L."/>
            <person name="Du Plessis E.M."/>
            <person name="Duvenage S."/>
            <person name="Allam M."/>
            <person name="Korsten L."/>
        </authorList>
    </citation>
    <scope>NUCLEOTIDE SEQUENCE</scope>
    <source>
        <strain evidence="4">UPMP2127</strain>
    </source>
</reference>